<dbReference type="Gene3D" id="3.30.1490.20">
    <property type="entry name" value="ATP-grasp fold, A domain"/>
    <property type="match status" value="1"/>
</dbReference>
<evidence type="ECO:0000313" key="3">
    <source>
        <dbReference type="EMBL" id="PWS34529.1"/>
    </source>
</evidence>
<dbReference type="SUPFAM" id="SSF56059">
    <property type="entry name" value="Glutathione synthetase ATP-binding domain-like"/>
    <property type="match status" value="1"/>
</dbReference>
<dbReference type="Gene3D" id="3.30.470.20">
    <property type="entry name" value="ATP-grasp fold, B domain"/>
    <property type="match status" value="1"/>
</dbReference>
<dbReference type="SMART" id="SM00881">
    <property type="entry name" value="CoA_binding"/>
    <property type="match status" value="1"/>
</dbReference>
<dbReference type="Pfam" id="PF13607">
    <property type="entry name" value="Succ_CoA_lig"/>
    <property type="match status" value="1"/>
</dbReference>
<dbReference type="InterPro" id="IPR036291">
    <property type="entry name" value="NAD(P)-bd_dom_sf"/>
</dbReference>
<accession>A0A317F998</accession>
<dbReference type="SUPFAM" id="SSF51735">
    <property type="entry name" value="NAD(P)-binding Rossmann-fold domains"/>
    <property type="match status" value="1"/>
</dbReference>
<dbReference type="Pfam" id="PF13380">
    <property type="entry name" value="CoA_binding_2"/>
    <property type="match status" value="1"/>
</dbReference>
<dbReference type="GO" id="GO:0006099">
    <property type="term" value="P:tricarboxylic acid cycle"/>
    <property type="evidence" value="ECO:0007669"/>
    <property type="project" value="UniProtKB-KW"/>
</dbReference>
<dbReference type="Proteomes" id="UP000245765">
    <property type="component" value="Unassembled WGS sequence"/>
</dbReference>
<dbReference type="InterPro" id="IPR032875">
    <property type="entry name" value="Succ_CoA_lig_flav_dom"/>
</dbReference>
<name>A0A317F998_9PROT</name>
<evidence type="ECO:0000313" key="4">
    <source>
        <dbReference type="Proteomes" id="UP000245765"/>
    </source>
</evidence>
<keyword evidence="4" id="KW-1185">Reference proteome</keyword>
<protein>
    <recommendedName>
        <fullName evidence="2">CoA-binding domain-containing protein</fullName>
    </recommendedName>
</protein>
<dbReference type="AlphaFoldDB" id="A0A317F998"/>
<dbReference type="PANTHER" id="PTHR42793:SF4">
    <property type="entry name" value="BLL6376 PROTEIN"/>
    <property type="match status" value="1"/>
</dbReference>
<dbReference type="InterPro" id="IPR013815">
    <property type="entry name" value="ATP_grasp_subdomain_1"/>
</dbReference>
<gene>
    <name evidence="3" type="ORF">DFH01_23580</name>
</gene>
<evidence type="ECO:0000256" key="1">
    <source>
        <dbReference type="ARBA" id="ARBA00022532"/>
    </source>
</evidence>
<proteinExistence type="predicted"/>
<dbReference type="InterPro" id="IPR003781">
    <property type="entry name" value="CoA-bd"/>
</dbReference>
<dbReference type="EMBL" id="QGNA01000006">
    <property type="protein sequence ID" value="PWS34529.1"/>
    <property type="molecule type" value="Genomic_DNA"/>
</dbReference>
<sequence length="667" mass="67884">MSAARNPLLAPESIVVIGASDTPGNLGARVIDYQRKYGYRGRIHVVNPRRDSVAGLPCHAAPAALPEVPDLAILAVSAAAAEEAVKSCIEAGIRHGILWAAGFAEVGGEGVARQASLAALCDAHGFSLCGPNTLGIIDTHVPLAATFATPLLKVDRLVPGSIAIVSQSGGTAIHLLSQAQQAGFGLRCMISSGNEAVLRFPDYLRMLAEDDATRVVAAYLEGLQDGADFLDALARLRDAGKPLVILKAGAAEASARAAQAHTGALTGAFRVWRAVLEEHGAILVRSGRELLDVSLLLAAGVRPGGRRVAVVSAAPETAGVAASLLQGEGLELAGGAPRVLDGPPSAAMLREAAGSADALLFEDALGLGEPAETQVALATLARLHATGAVRAAAALEVAPETRAALARDGLCVIPTPARGAEALARVLRAPPADAVARPAPLGFDWAAALPQGRAGLVVSEHDCHRLLAAGGLPVAQGRIAHSPEDAAAAFAVIGGTVAMKGISAAVTHRAAAGLLRLGIGSAAEAAAAWHALAERAATLGVPFEGAYVQRMEQGGVEVIVAAFRDPMFGVMVTCGAGGTATELLDDVAIARAPLDADAARALIARLRLVRALGDDAPDAAPLARFIAHFSRLAAAIPWAAFELEVNPVKWRAADAIAVDGLLLLTAP</sequence>
<reference evidence="4" key="1">
    <citation type="submission" date="2018-05" db="EMBL/GenBank/DDBJ databases">
        <authorList>
            <person name="Du Z."/>
            <person name="Wang X."/>
        </authorList>
    </citation>
    <scope>NUCLEOTIDE SEQUENCE [LARGE SCALE GENOMIC DNA]</scope>
    <source>
        <strain evidence="4">CQN31</strain>
    </source>
</reference>
<dbReference type="RefSeq" id="WP_109872980.1">
    <property type="nucleotide sequence ID" value="NZ_QGNA01000006.1"/>
</dbReference>
<feature type="domain" description="CoA-binding" evidence="2">
    <location>
        <begin position="8"/>
        <end position="103"/>
    </location>
</feature>
<comment type="caution">
    <text evidence="3">The sequence shown here is derived from an EMBL/GenBank/DDBJ whole genome shotgun (WGS) entry which is preliminary data.</text>
</comment>
<dbReference type="PANTHER" id="PTHR42793">
    <property type="entry name" value="COA BINDING DOMAIN CONTAINING PROTEIN"/>
    <property type="match status" value="1"/>
</dbReference>
<dbReference type="OrthoDB" id="9807426at2"/>
<organism evidence="3 4">
    <name type="scientific">Falsiroseomonas bella</name>
    <dbReference type="NCBI Taxonomy" id="2184016"/>
    <lineage>
        <taxon>Bacteria</taxon>
        <taxon>Pseudomonadati</taxon>
        <taxon>Pseudomonadota</taxon>
        <taxon>Alphaproteobacteria</taxon>
        <taxon>Acetobacterales</taxon>
        <taxon>Roseomonadaceae</taxon>
        <taxon>Falsiroseomonas</taxon>
    </lineage>
</organism>
<evidence type="ECO:0000259" key="2">
    <source>
        <dbReference type="SMART" id="SM00881"/>
    </source>
</evidence>
<dbReference type="InterPro" id="IPR016102">
    <property type="entry name" value="Succinyl-CoA_synth-like"/>
</dbReference>
<dbReference type="Gene3D" id="3.40.50.720">
    <property type="entry name" value="NAD(P)-binding Rossmann-like Domain"/>
    <property type="match status" value="1"/>
</dbReference>
<dbReference type="Pfam" id="PF13549">
    <property type="entry name" value="ATP-grasp_5"/>
    <property type="match status" value="1"/>
</dbReference>
<dbReference type="Gene3D" id="3.40.50.261">
    <property type="entry name" value="Succinyl-CoA synthetase domains"/>
    <property type="match status" value="1"/>
</dbReference>
<dbReference type="SUPFAM" id="SSF52210">
    <property type="entry name" value="Succinyl-CoA synthetase domains"/>
    <property type="match status" value="1"/>
</dbReference>
<dbReference type="GO" id="GO:0005524">
    <property type="term" value="F:ATP binding"/>
    <property type="evidence" value="ECO:0007669"/>
    <property type="project" value="InterPro"/>
</dbReference>
<keyword evidence="1" id="KW-0816">Tricarboxylic acid cycle</keyword>